<dbReference type="EMBL" id="GBRH01203535">
    <property type="protein sequence ID" value="JAD94360.1"/>
    <property type="molecule type" value="Transcribed_RNA"/>
</dbReference>
<sequence length="64" mass="7272">MLQLLQLHHSLLQMKPREDTTKCYVALLIANGAVNQPLSFSRQVLHTALLVNQLNLKVMLTTFL</sequence>
<evidence type="ECO:0000313" key="1">
    <source>
        <dbReference type="EMBL" id="JAD94360.1"/>
    </source>
</evidence>
<reference evidence="1" key="1">
    <citation type="submission" date="2014-09" db="EMBL/GenBank/DDBJ databases">
        <authorList>
            <person name="Magalhaes I.L.F."/>
            <person name="Oliveira U."/>
            <person name="Santos F.R."/>
            <person name="Vidigal T.H.D.A."/>
            <person name="Brescovit A.D."/>
            <person name="Santos A.J."/>
        </authorList>
    </citation>
    <scope>NUCLEOTIDE SEQUENCE</scope>
    <source>
        <tissue evidence="1">Shoot tissue taken approximately 20 cm above the soil surface</tissue>
    </source>
</reference>
<name>A0A0A9E8W9_ARUDO</name>
<dbReference type="AlphaFoldDB" id="A0A0A9E8W9"/>
<proteinExistence type="predicted"/>
<protein>
    <submittedName>
        <fullName evidence="1">Uncharacterized protein</fullName>
    </submittedName>
</protein>
<accession>A0A0A9E8W9</accession>
<organism evidence="1">
    <name type="scientific">Arundo donax</name>
    <name type="common">Giant reed</name>
    <name type="synonym">Donax arundinaceus</name>
    <dbReference type="NCBI Taxonomy" id="35708"/>
    <lineage>
        <taxon>Eukaryota</taxon>
        <taxon>Viridiplantae</taxon>
        <taxon>Streptophyta</taxon>
        <taxon>Embryophyta</taxon>
        <taxon>Tracheophyta</taxon>
        <taxon>Spermatophyta</taxon>
        <taxon>Magnoliopsida</taxon>
        <taxon>Liliopsida</taxon>
        <taxon>Poales</taxon>
        <taxon>Poaceae</taxon>
        <taxon>PACMAD clade</taxon>
        <taxon>Arundinoideae</taxon>
        <taxon>Arundineae</taxon>
        <taxon>Arundo</taxon>
    </lineage>
</organism>
<reference evidence="1" key="2">
    <citation type="journal article" date="2015" name="Data Brief">
        <title>Shoot transcriptome of the giant reed, Arundo donax.</title>
        <authorList>
            <person name="Barrero R.A."/>
            <person name="Guerrero F.D."/>
            <person name="Moolhuijzen P."/>
            <person name="Goolsby J.A."/>
            <person name="Tidwell J."/>
            <person name="Bellgard S.E."/>
            <person name="Bellgard M.I."/>
        </authorList>
    </citation>
    <scope>NUCLEOTIDE SEQUENCE</scope>
    <source>
        <tissue evidence="1">Shoot tissue taken approximately 20 cm above the soil surface</tissue>
    </source>
</reference>